<dbReference type="InterPro" id="IPR003696">
    <property type="entry name" value="Carbtransf_dom"/>
</dbReference>
<evidence type="ECO:0000256" key="1">
    <source>
        <dbReference type="ARBA" id="ARBA00006129"/>
    </source>
</evidence>
<dbReference type="PANTHER" id="PTHR34847">
    <property type="entry name" value="NODULATION PROTEIN U"/>
    <property type="match status" value="1"/>
</dbReference>
<dbReference type="InterPro" id="IPR051338">
    <property type="entry name" value="NodU/CmcH_Carbamoyltrnsfr"/>
</dbReference>
<dbReference type="InterPro" id="IPR031730">
    <property type="entry name" value="Carbam_trans_C"/>
</dbReference>
<dbReference type="PANTHER" id="PTHR34847:SF1">
    <property type="entry name" value="NODULATION PROTEIN U"/>
    <property type="match status" value="1"/>
</dbReference>
<comment type="caution">
    <text evidence="4">The sequence shown here is derived from an EMBL/GenBank/DDBJ whole genome shotgun (WGS) entry which is preliminary data.</text>
</comment>
<dbReference type="InterPro" id="IPR043129">
    <property type="entry name" value="ATPase_NBD"/>
</dbReference>
<accession>A0ABU2XBE3</accession>
<name>A0ABU2XBE3_9ACTN</name>
<dbReference type="SUPFAM" id="SSF53067">
    <property type="entry name" value="Actin-like ATPase domain"/>
    <property type="match status" value="1"/>
</dbReference>
<dbReference type="Pfam" id="PF02543">
    <property type="entry name" value="Carbam_trans_N"/>
    <property type="match status" value="1"/>
</dbReference>
<dbReference type="Pfam" id="PF16861">
    <property type="entry name" value="Carbam_trans_C"/>
    <property type="match status" value="1"/>
</dbReference>
<dbReference type="RefSeq" id="WP_311723154.1">
    <property type="nucleotide sequence ID" value="NZ_JAVRFD010000003.1"/>
</dbReference>
<reference evidence="4" key="1">
    <citation type="submission" date="2024-05" db="EMBL/GenBank/DDBJ databases">
        <title>30 novel species of actinomycetes from the DSMZ collection.</title>
        <authorList>
            <person name="Nouioui I."/>
        </authorList>
    </citation>
    <scope>NUCLEOTIDE SEQUENCE</scope>
    <source>
        <strain evidence="4">DSM 41529</strain>
    </source>
</reference>
<protein>
    <submittedName>
        <fullName evidence="4">Carbamoyltransferase C-terminal domain-containing protein</fullName>
    </submittedName>
</protein>
<proteinExistence type="inferred from homology"/>
<dbReference type="EMBL" id="JAVRFD010000003">
    <property type="protein sequence ID" value="MDT0542801.1"/>
    <property type="molecule type" value="Genomic_DNA"/>
</dbReference>
<feature type="domain" description="Carbamoyltransferase C-terminal" evidence="3">
    <location>
        <begin position="425"/>
        <end position="596"/>
    </location>
</feature>
<dbReference type="Gene3D" id="3.30.420.40">
    <property type="match status" value="2"/>
</dbReference>
<organism evidence="4 5">
    <name type="scientific">Streptomyces lonegramiae</name>
    <dbReference type="NCBI Taxonomy" id="3075524"/>
    <lineage>
        <taxon>Bacteria</taxon>
        <taxon>Bacillati</taxon>
        <taxon>Actinomycetota</taxon>
        <taxon>Actinomycetes</taxon>
        <taxon>Kitasatosporales</taxon>
        <taxon>Streptomycetaceae</taxon>
        <taxon>Streptomyces</taxon>
    </lineage>
</organism>
<dbReference type="InterPro" id="IPR038152">
    <property type="entry name" value="Carbam_trans_C_sf"/>
</dbReference>
<evidence type="ECO:0000259" key="3">
    <source>
        <dbReference type="Pfam" id="PF16861"/>
    </source>
</evidence>
<dbReference type="Gene3D" id="3.90.870.20">
    <property type="entry name" value="Carbamoyltransferase, C-terminal domain"/>
    <property type="match status" value="1"/>
</dbReference>
<comment type="similarity">
    <text evidence="1">Belongs to the NodU/CmcH family.</text>
</comment>
<sequence length="597" mass="65824">MIILGYNGFSQIAELFGRLYGYTADSVDRHSFLGHDAAAALFVDGELVAAVEEERMNRQKKTTAFPANAMRWCLEQAGISYEDVDYYAFGWNFTAEFADAAITGLASAPIPPEYKFQAIGSFGELWNGALGRTALIEDFTRHTGYALPDEKLITVPHHRAHLACGRTFSGLGDAAFLINDGQAEADSAIMGEVRDGKVEVFERFTIDAKNSLAQLFANITRYLGFTPNNDEYKVMGLAGFGKAPDEQDNPLLTKVVTLEEGGRYSLALANDPRGPRAYDPLFDELFDGNDDNRQEFDFRVRVACAAQQVIEAVTAHQLRALAEATELRDLIFEGGLALNCVNNTKLLEELPFTRVEVSFGASDPGVSIGAAAHVAREKSVALTPTESPYLGPEFGEDEIRTTLEEYTSSVTWEQLPSDEVVGKTAELLTGKTVIGWFQGRTEYGPRALGNRSILANPSYADMKDVINNRVKHREPFRPFAPIVLEENAARVFEMGRKERSPYMTFVFPVRPEYTEKIAAATHVDATSRIQTVTDDSNPRLAALLREFTSRTEVPCLVNTSFNVAGEPIVCSPKDAVECFLGTDIDHLVIGDFLVSKR</sequence>
<evidence type="ECO:0000313" key="4">
    <source>
        <dbReference type="EMBL" id="MDT0542801.1"/>
    </source>
</evidence>
<evidence type="ECO:0000259" key="2">
    <source>
        <dbReference type="Pfam" id="PF02543"/>
    </source>
</evidence>
<gene>
    <name evidence="4" type="ORF">RND15_08725</name>
</gene>
<keyword evidence="5" id="KW-1185">Reference proteome</keyword>
<evidence type="ECO:0000313" key="5">
    <source>
        <dbReference type="Proteomes" id="UP001180754"/>
    </source>
</evidence>
<dbReference type="Proteomes" id="UP001180754">
    <property type="component" value="Unassembled WGS sequence"/>
</dbReference>
<feature type="domain" description="Carbamoyltransferase" evidence="2">
    <location>
        <begin position="35"/>
        <end position="371"/>
    </location>
</feature>